<sequence length="75" mass="8687">MEEKKKRSFWESFKIWFGLGALMFGTYCGANMASGVYATNLYGYLRRRLDVGLPGDLYCLYGFLLRCVAEFYQSL</sequence>
<reference evidence="2 3" key="1">
    <citation type="submission" date="2019-07" db="EMBL/GenBank/DDBJ databases">
        <authorList>
            <person name="Hibberd C M."/>
            <person name="Gehrig L. J."/>
            <person name="Chang H.-W."/>
            <person name="Venkatesh S."/>
        </authorList>
    </citation>
    <scope>NUCLEOTIDE SEQUENCE [LARGE SCALE GENOMIC DNA]</scope>
    <source>
        <strain evidence="2">Faecalibacterium_prausnitzii_JG_BgPS064</strain>
    </source>
</reference>
<keyword evidence="1" id="KW-0472">Membrane</keyword>
<dbReference type="EMBL" id="CABHMY010000177">
    <property type="protein sequence ID" value="VUX21878.1"/>
    <property type="molecule type" value="Genomic_DNA"/>
</dbReference>
<keyword evidence="3" id="KW-1185">Reference proteome</keyword>
<proteinExistence type="predicted"/>
<gene>
    <name evidence="2" type="ORF">FPPS064S07_01762</name>
</gene>
<evidence type="ECO:0000313" key="3">
    <source>
        <dbReference type="Proteomes" id="UP000406184"/>
    </source>
</evidence>
<protein>
    <submittedName>
        <fullName evidence="2">Uncharacterized protein</fullName>
    </submittedName>
</protein>
<accession>A0A564UR21</accession>
<organism evidence="2 3">
    <name type="scientific">Faecalibacterium prausnitzii</name>
    <dbReference type="NCBI Taxonomy" id="853"/>
    <lineage>
        <taxon>Bacteria</taxon>
        <taxon>Bacillati</taxon>
        <taxon>Bacillota</taxon>
        <taxon>Clostridia</taxon>
        <taxon>Eubacteriales</taxon>
        <taxon>Oscillospiraceae</taxon>
        <taxon>Faecalibacterium</taxon>
    </lineage>
</organism>
<dbReference type="AlphaFoldDB" id="A0A564UR21"/>
<keyword evidence="1" id="KW-0812">Transmembrane</keyword>
<evidence type="ECO:0000256" key="1">
    <source>
        <dbReference type="SAM" id="Phobius"/>
    </source>
</evidence>
<name>A0A564UR21_9FIRM</name>
<feature type="transmembrane region" description="Helical" evidence="1">
    <location>
        <begin position="15"/>
        <end position="38"/>
    </location>
</feature>
<evidence type="ECO:0000313" key="2">
    <source>
        <dbReference type="EMBL" id="VUX21878.1"/>
    </source>
</evidence>
<dbReference type="Proteomes" id="UP000406184">
    <property type="component" value="Unassembled WGS sequence"/>
</dbReference>
<keyword evidence="1" id="KW-1133">Transmembrane helix</keyword>